<dbReference type="GO" id="GO:0008643">
    <property type="term" value="P:carbohydrate transport"/>
    <property type="evidence" value="ECO:0007669"/>
    <property type="project" value="InterPro"/>
</dbReference>
<accession>A0A1I5E3H0</accession>
<keyword evidence="3 6" id="KW-0812">Transmembrane</keyword>
<keyword evidence="2" id="KW-0813">Transport</keyword>
<dbReference type="InterPro" id="IPR036259">
    <property type="entry name" value="MFS_trans_sf"/>
</dbReference>
<dbReference type="GO" id="GO:0015293">
    <property type="term" value="F:symporter activity"/>
    <property type="evidence" value="ECO:0007669"/>
    <property type="project" value="InterPro"/>
</dbReference>
<proteinExistence type="predicted"/>
<dbReference type="AlphaFoldDB" id="A0A1I5E3H0"/>
<feature type="transmembrane region" description="Helical" evidence="6">
    <location>
        <begin position="54"/>
        <end position="75"/>
    </location>
</feature>
<feature type="transmembrane region" description="Helical" evidence="6">
    <location>
        <begin position="201"/>
        <end position="221"/>
    </location>
</feature>
<evidence type="ECO:0000256" key="3">
    <source>
        <dbReference type="ARBA" id="ARBA00022692"/>
    </source>
</evidence>
<dbReference type="SUPFAM" id="SSF103473">
    <property type="entry name" value="MFS general substrate transporter"/>
    <property type="match status" value="1"/>
</dbReference>
<feature type="transmembrane region" description="Helical" evidence="6">
    <location>
        <begin position="416"/>
        <end position="439"/>
    </location>
</feature>
<feature type="transmembrane region" description="Helical" evidence="6">
    <location>
        <begin position="257"/>
        <end position="278"/>
    </location>
</feature>
<dbReference type="Gene3D" id="1.20.1250.20">
    <property type="entry name" value="MFS general substrate transporter like domains"/>
    <property type="match status" value="2"/>
</dbReference>
<organism evidence="8 9">
    <name type="scientific">Proteiniclasticum ruminis</name>
    <dbReference type="NCBI Taxonomy" id="398199"/>
    <lineage>
        <taxon>Bacteria</taxon>
        <taxon>Bacillati</taxon>
        <taxon>Bacillota</taxon>
        <taxon>Clostridia</taxon>
        <taxon>Eubacteriales</taxon>
        <taxon>Clostridiaceae</taxon>
        <taxon>Proteiniclasticum</taxon>
    </lineage>
</organism>
<gene>
    <name evidence="8" type="ORF">SAMN04488695_11333</name>
</gene>
<dbReference type="Proteomes" id="UP000181899">
    <property type="component" value="Unassembled WGS sequence"/>
</dbReference>
<feature type="domain" description="Major facilitator superfamily (MFS) profile" evidence="7">
    <location>
        <begin position="248"/>
        <end position="455"/>
    </location>
</feature>
<feature type="transmembrane region" description="Helical" evidence="6">
    <location>
        <begin position="315"/>
        <end position="336"/>
    </location>
</feature>
<dbReference type="OrthoDB" id="9764596at2"/>
<evidence type="ECO:0000256" key="4">
    <source>
        <dbReference type="ARBA" id="ARBA00022989"/>
    </source>
</evidence>
<protein>
    <submittedName>
        <fullName evidence="8">Glycoside/pentoside/hexuronide:cation symporter, GPH family</fullName>
    </submittedName>
</protein>
<evidence type="ECO:0000256" key="1">
    <source>
        <dbReference type="ARBA" id="ARBA00004651"/>
    </source>
</evidence>
<evidence type="ECO:0000313" key="9">
    <source>
        <dbReference type="Proteomes" id="UP000181899"/>
    </source>
</evidence>
<feature type="transmembrane region" description="Helical" evidence="6">
    <location>
        <begin position="96"/>
        <end position="114"/>
    </location>
</feature>
<dbReference type="Pfam" id="PF13347">
    <property type="entry name" value="MFS_2"/>
    <property type="match status" value="1"/>
</dbReference>
<dbReference type="PROSITE" id="PS50850">
    <property type="entry name" value="MFS"/>
    <property type="match status" value="1"/>
</dbReference>
<feature type="transmembrane region" description="Helical" evidence="6">
    <location>
        <begin position="161"/>
        <end position="181"/>
    </location>
</feature>
<feature type="transmembrane region" description="Helical" evidence="6">
    <location>
        <begin position="126"/>
        <end position="149"/>
    </location>
</feature>
<evidence type="ECO:0000256" key="2">
    <source>
        <dbReference type="ARBA" id="ARBA00022448"/>
    </source>
</evidence>
<keyword evidence="9" id="KW-1185">Reference proteome</keyword>
<dbReference type="RefSeq" id="WP_074912755.1">
    <property type="nucleotide sequence ID" value="NZ_FOVK01000013.1"/>
</dbReference>
<keyword evidence="4 6" id="KW-1133">Transmembrane helix</keyword>
<feature type="transmembrane region" description="Helical" evidence="6">
    <location>
        <begin position="284"/>
        <end position="303"/>
    </location>
</feature>
<feature type="transmembrane region" description="Helical" evidence="6">
    <location>
        <begin position="342"/>
        <end position="370"/>
    </location>
</feature>
<reference evidence="8 9" key="1">
    <citation type="submission" date="2016-10" db="EMBL/GenBank/DDBJ databases">
        <authorList>
            <person name="de Groot N.N."/>
        </authorList>
    </citation>
    <scope>NUCLEOTIDE SEQUENCE [LARGE SCALE GENOMIC DNA]</scope>
    <source>
        <strain evidence="8 9">ML2</strain>
    </source>
</reference>
<name>A0A1I5E3H0_9CLOT</name>
<dbReference type="InterPro" id="IPR020846">
    <property type="entry name" value="MFS_dom"/>
</dbReference>
<evidence type="ECO:0000256" key="5">
    <source>
        <dbReference type="ARBA" id="ARBA00023136"/>
    </source>
</evidence>
<sequence>MKKVTNRVMWIFAMGQLGWAILSGIVVNWLVYFYQPVEELIESGHRVYISQGVAVLGVFTLIGAISALGRIIDAVTDPLIASLSDRSAHRLGRRIPFLRGAALPFSLVTVLIFMPPVARTGGLNNLWLMAMVFLFYVFMTLYCTPYTALIPELGRSQKDKINISTYISITFILGTALSYGAPFIWDMFIAGGMERTAAMQRTFMILAVIALIFMWIPALLIDERAYVHSVPSKSKAFESLLKTFHNKYFRIFVLSDALYWIALTIFQTGLPFFVVRLLGLQEGMITVLFLLMTFTSFLFYIPVNLLAKRLGKKKLVIAAFLLFALAFLFTGLGGLLPLSGEVHGYLIAILAAVPMAILGILPQAMVADIAQYDREKTNESREGMFFAARTFVFKLGQSVAMVLFTSLATIGKDTGLGYRLGLLGALVLSLLGAAVLFFYKEEDILLGIQSLEKEA</sequence>
<evidence type="ECO:0000256" key="6">
    <source>
        <dbReference type="SAM" id="Phobius"/>
    </source>
</evidence>
<dbReference type="GO" id="GO:0005886">
    <property type="term" value="C:plasma membrane"/>
    <property type="evidence" value="ECO:0007669"/>
    <property type="project" value="UniProtKB-SubCell"/>
</dbReference>
<evidence type="ECO:0000313" key="8">
    <source>
        <dbReference type="EMBL" id="SFO06069.1"/>
    </source>
</evidence>
<feature type="transmembrane region" description="Helical" evidence="6">
    <location>
        <begin position="12"/>
        <end position="34"/>
    </location>
</feature>
<dbReference type="PANTHER" id="PTHR11328">
    <property type="entry name" value="MAJOR FACILITATOR SUPERFAMILY DOMAIN-CONTAINING PROTEIN"/>
    <property type="match status" value="1"/>
</dbReference>
<keyword evidence="5 6" id="KW-0472">Membrane</keyword>
<feature type="transmembrane region" description="Helical" evidence="6">
    <location>
        <begin position="391"/>
        <end position="410"/>
    </location>
</feature>
<comment type="subcellular location">
    <subcellularLocation>
        <location evidence="1">Cell membrane</location>
        <topology evidence="1">Multi-pass membrane protein</topology>
    </subcellularLocation>
</comment>
<evidence type="ECO:0000259" key="7">
    <source>
        <dbReference type="PROSITE" id="PS50850"/>
    </source>
</evidence>
<dbReference type="EMBL" id="FOVK01000013">
    <property type="protein sequence ID" value="SFO06069.1"/>
    <property type="molecule type" value="Genomic_DNA"/>
</dbReference>
<dbReference type="PANTHER" id="PTHR11328:SF24">
    <property type="entry name" value="MAJOR FACILITATOR SUPERFAMILY (MFS) PROFILE DOMAIN-CONTAINING PROTEIN"/>
    <property type="match status" value="1"/>
</dbReference>
<dbReference type="InterPro" id="IPR039672">
    <property type="entry name" value="MFS_2"/>
</dbReference>